<dbReference type="AlphaFoldDB" id="A0AA85J402"/>
<dbReference type="WBParaSite" id="TREG1_142910.1">
    <property type="protein sequence ID" value="TREG1_142910.1"/>
    <property type="gene ID" value="TREG1_142910"/>
</dbReference>
<evidence type="ECO:0000313" key="12">
    <source>
        <dbReference type="Proteomes" id="UP000050795"/>
    </source>
</evidence>
<evidence type="ECO:0000256" key="10">
    <source>
        <dbReference type="SAM" id="MobiDB-lite"/>
    </source>
</evidence>
<evidence type="ECO:0000259" key="11">
    <source>
        <dbReference type="PROSITE" id="PS51285"/>
    </source>
</evidence>
<evidence type="ECO:0000313" key="13">
    <source>
        <dbReference type="WBParaSite" id="TREG1_142910.1"/>
    </source>
</evidence>
<dbReference type="InterPro" id="IPR050839">
    <property type="entry name" value="Rho-assoc_Ser/Thr_Kinase"/>
</dbReference>
<dbReference type="SUPFAM" id="SSF56112">
    <property type="entry name" value="Protein kinase-like (PK-like)"/>
    <property type="match status" value="1"/>
</dbReference>
<evidence type="ECO:0000256" key="1">
    <source>
        <dbReference type="ARBA" id="ARBA00012513"/>
    </source>
</evidence>
<dbReference type="GO" id="GO:0005524">
    <property type="term" value="F:ATP binding"/>
    <property type="evidence" value="ECO:0007669"/>
    <property type="project" value="UniProtKB-KW"/>
</dbReference>
<keyword evidence="5" id="KW-0547">Nucleotide-binding</keyword>
<comment type="catalytic activity">
    <reaction evidence="8">
        <text>L-threonyl-[protein] + ATP = O-phospho-L-threonyl-[protein] + ADP + H(+)</text>
        <dbReference type="Rhea" id="RHEA:46608"/>
        <dbReference type="Rhea" id="RHEA-COMP:11060"/>
        <dbReference type="Rhea" id="RHEA-COMP:11605"/>
        <dbReference type="ChEBI" id="CHEBI:15378"/>
        <dbReference type="ChEBI" id="CHEBI:30013"/>
        <dbReference type="ChEBI" id="CHEBI:30616"/>
        <dbReference type="ChEBI" id="CHEBI:61977"/>
        <dbReference type="ChEBI" id="CHEBI:456216"/>
        <dbReference type="EC" id="2.7.11.1"/>
    </reaction>
</comment>
<keyword evidence="7" id="KW-0067">ATP-binding</keyword>
<evidence type="ECO:0000256" key="2">
    <source>
        <dbReference type="ARBA" id="ARBA00022527"/>
    </source>
</evidence>
<dbReference type="WBParaSite" id="TREG1_26510.1">
    <property type="protein sequence ID" value="TREG1_26510.1"/>
    <property type="gene ID" value="TREG1_26510"/>
</dbReference>
<keyword evidence="2" id="KW-0723">Serine/threonine-protein kinase</keyword>
<evidence type="ECO:0000256" key="9">
    <source>
        <dbReference type="ARBA" id="ARBA00048679"/>
    </source>
</evidence>
<dbReference type="InterPro" id="IPR000961">
    <property type="entry name" value="AGC-kinase_C"/>
</dbReference>
<dbReference type="EC" id="2.7.11.1" evidence="1"/>
<organism evidence="12 13">
    <name type="scientific">Trichobilharzia regenti</name>
    <name type="common">Nasal bird schistosome</name>
    <dbReference type="NCBI Taxonomy" id="157069"/>
    <lineage>
        <taxon>Eukaryota</taxon>
        <taxon>Metazoa</taxon>
        <taxon>Spiralia</taxon>
        <taxon>Lophotrochozoa</taxon>
        <taxon>Platyhelminthes</taxon>
        <taxon>Trematoda</taxon>
        <taxon>Digenea</taxon>
        <taxon>Strigeidida</taxon>
        <taxon>Schistosomatoidea</taxon>
        <taxon>Schistosomatidae</taxon>
        <taxon>Trichobilharzia</taxon>
    </lineage>
</organism>
<accession>A0AA85J402</accession>
<dbReference type="PANTHER" id="PTHR22988">
    <property type="entry name" value="MYOTONIC DYSTROPHY S/T KINASE-RELATED"/>
    <property type="match status" value="1"/>
</dbReference>
<dbReference type="GO" id="GO:0004674">
    <property type="term" value="F:protein serine/threonine kinase activity"/>
    <property type="evidence" value="ECO:0007669"/>
    <property type="project" value="UniProtKB-KW"/>
</dbReference>
<evidence type="ECO:0000256" key="4">
    <source>
        <dbReference type="ARBA" id="ARBA00022679"/>
    </source>
</evidence>
<dbReference type="Gene3D" id="1.10.510.10">
    <property type="entry name" value="Transferase(Phosphotransferase) domain 1"/>
    <property type="match status" value="1"/>
</dbReference>
<dbReference type="PROSITE" id="PS51285">
    <property type="entry name" value="AGC_KINASE_CTER"/>
    <property type="match status" value="1"/>
</dbReference>
<dbReference type="InterPro" id="IPR011009">
    <property type="entry name" value="Kinase-like_dom_sf"/>
</dbReference>
<evidence type="ECO:0000256" key="7">
    <source>
        <dbReference type="ARBA" id="ARBA00022840"/>
    </source>
</evidence>
<feature type="domain" description="AGC-kinase C-terminal" evidence="11">
    <location>
        <begin position="51"/>
        <end position="97"/>
    </location>
</feature>
<sequence length="97" mass="10960">MMQKIMDYRKTLKFPPSSEITDSAIDLIESLIVTPSKRLTYADVVMHPFFKDVDFAALREVTPPYLPPVGELDDFSNFSSGGSRTRDKPTSTTTREI</sequence>
<feature type="compositionally biased region" description="Basic and acidic residues" evidence="10">
    <location>
        <begin position="84"/>
        <end position="97"/>
    </location>
</feature>
<evidence type="ECO:0000256" key="6">
    <source>
        <dbReference type="ARBA" id="ARBA00022777"/>
    </source>
</evidence>
<keyword evidence="4" id="KW-0808">Transferase</keyword>
<feature type="region of interest" description="Disordered" evidence="10">
    <location>
        <begin position="73"/>
        <end position="97"/>
    </location>
</feature>
<reference evidence="13 14" key="2">
    <citation type="submission" date="2023-11" db="UniProtKB">
        <authorList>
            <consortium name="WormBaseParasite"/>
        </authorList>
    </citation>
    <scope>IDENTIFICATION</scope>
</reference>
<evidence type="ECO:0000313" key="14">
    <source>
        <dbReference type="WBParaSite" id="TREG1_26510.1"/>
    </source>
</evidence>
<dbReference type="Proteomes" id="UP000050795">
    <property type="component" value="Unassembled WGS sequence"/>
</dbReference>
<reference evidence="12" key="1">
    <citation type="submission" date="2022-06" db="EMBL/GenBank/DDBJ databases">
        <authorList>
            <person name="Berger JAMES D."/>
            <person name="Berger JAMES D."/>
        </authorList>
    </citation>
    <scope>NUCLEOTIDE SEQUENCE [LARGE SCALE GENOMIC DNA]</scope>
</reference>
<dbReference type="GO" id="GO:0005856">
    <property type="term" value="C:cytoskeleton"/>
    <property type="evidence" value="ECO:0007669"/>
    <property type="project" value="TreeGrafter"/>
</dbReference>
<evidence type="ECO:0000256" key="8">
    <source>
        <dbReference type="ARBA" id="ARBA00047899"/>
    </source>
</evidence>
<comment type="catalytic activity">
    <reaction evidence="9">
        <text>L-seryl-[protein] + ATP = O-phospho-L-seryl-[protein] + ADP + H(+)</text>
        <dbReference type="Rhea" id="RHEA:17989"/>
        <dbReference type="Rhea" id="RHEA-COMP:9863"/>
        <dbReference type="Rhea" id="RHEA-COMP:11604"/>
        <dbReference type="ChEBI" id="CHEBI:15378"/>
        <dbReference type="ChEBI" id="CHEBI:29999"/>
        <dbReference type="ChEBI" id="CHEBI:30616"/>
        <dbReference type="ChEBI" id="CHEBI:83421"/>
        <dbReference type="ChEBI" id="CHEBI:456216"/>
        <dbReference type="EC" id="2.7.11.1"/>
    </reaction>
</comment>
<evidence type="ECO:0000256" key="5">
    <source>
        <dbReference type="ARBA" id="ARBA00022741"/>
    </source>
</evidence>
<dbReference type="GO" id="GO:0031032">
    <property type="term" value="P:actomyosin structure organization"/>
    <property type="evidence" value="ECO:0007669"/>
    <property type="project" value="TreeGrafter"/>
</dbReference>
<protein>
    <recommendedName>
        <fullName evidence="1">non-specific serine/threonine protein kinase</fullName>
        <ecNumber evidence="1">2.7.11.1</ecNumber>
    </recommendedName>
</protein>
<keyword evidence="3" id="KW-0597">Phosphoprotein</keyword>
<proteinExistence type="predicted"/>
<keyword evidence="6" id="KW-0418">Kinase</keyword>
<dbReference type="PANTHER" id="PTHR22988:SF71">
    <property type="entry name" value="CITRON RHO-INTERACTING KINASE"/>
    <property type="match status" value="1"/>
</dbReference>
<keyword evidence="12" id="KW-1185">Reference proteome</keyword>
<evidence type="ECO:0000256" key="3">
    <source>
        <dbReference type="ARBA" id="ARBA00022553"/>
    </source>
</evidence>
<name>A0AA85J402_TRIRE</name>
<dbReference type="GO" id="GO:0005737">
    <property type="term" value="C:cytoplasm"/>
    <property type="evidence" value="ECO:0007669"/>
    <property type="project" value="TreeGrafter"/>
</dbReference>